<evidence type="ECO:0000313" key="1">
    <source>
        <dbReference type="EMBL" id="EFN69979.1"/>
    </source>
</evidence>
<dbReference type="Proteomes" id="UP000000311">
    <property type="component" value="Unassembled WGS sequence"/>
</dbReference>
<name>E2A9B1_CAMFO</name>
<protein>
    <submittedName>
        <fullName evidence="1">Uncharacterized protein</fullName>
    </submittedName>
</protein>
<keyword evidence="2" id="KW-1185">Reference proteome</keyword>
<organism evidence="2">
    <name type="scientific">Camponotus floridanus</name>
    <name type="common">Florida carpenter ant</name>
    <dbReference type="NCBI Taxonomy" id="104421"/>
    <lineage>
        <taxon>Eukaryota</taxon>
        <taxon>Metazoa</taxon>
        <taxon>Ecdysozoa</taxon>
        <taxon>Arthropoda</taxon>
        <taxon>Hexapoda</taxon>
        <taxon>Insecta</taxon>
        <taxon>Pterygota</taxon>
        <taxon>Neoptera</taxon>
        <taxon>Endopterygota</taxon>
        <taxon>Hymenoptera</taxon>
        <taxon>Apocrita</taxon>
        <taxon>Aculeata</taxon>
        <taxon>Formicoidea</taxon>
        <taxon>Formicidae</taxon>
        <taxon>Formicinae</taxon>
        <taxon>Camponotus</taxon>
    </lineage>
</organism>
<dbReference type="EMBL" id="GL437780">
    <property type="protein sequence ID" value="EFN69979.1"/>
    <property type="molecule type" value="Genomic_DNA"/>
</dbReference>
<feature type="non-terminal residue" evidence="1">
    <location>
        <position position="20"/>
    </location>
</feature>
<reference evidence="1 2" key="1">
    <citation type="journal article" date="2010" name="Science">
        <title>Genomic comparison of the ants Camponotus floridanus and Harpegnathos saltator.</title>
        <authorList>
            <person name="Bonasio R."/>
            <person name="Zhang G."/>
            <person name="Ye C."/>
            <person name="Mutti N.S."/>
            <person name="Fang X."/>
            <person name="Qin N."/>
            <person name="Donahue G."/>
            <person name="Yang P."/>
            <person name="Li Q."/>
            <person name="Li C."/>
            <person name="Zhang P."/>
            <person name="Huang Z."/>
            <person name="Berger S.L."/>
            <person name="Reinberg D."/>
            <person name="Wang J."/>
            <person name="Liebig J."/>
        </authorList>
    </citation>
    <scope>NUCLEOTIDE SEQUENCE [LARGE SCALE GENOMIC DNA]</scope>
    <source>
        <strain evidence="2">C129</strain>
    </source>
</reference>
<dbReference type="AlphaFoldDB" id="E2A9B1"/>
<proteinExistence type="predicted"/>
<accession>E2A9B1</accession>
<sequence length="20" mass="2482">KEIRSFLYLINYYGKFISNL</sequence>
<evidence type="ECO:0000313" key="2">
    <source>
        <dbReference type="Proteomes" id="UP000000311"/>
    </source>
</evidence>
<feature type="non-terminal residue" evidence="1">
    <location>
        <position position="1"/>
    </location>
</feature>
<gene>
    <name evidence="1" type="ORF">EAG_05904</name>
</gene>
<dbReference type="InParanoid" id="E2A9B1"/>